<keyword evidence="3" id="KW-1185">Reference proteome</keyword>
<feature type="region of interest" description="Disordered" evidence="1">
    <location>
        <begin position="1"/>
        <end position="42"/>
    </location>
</feature>
<evidence type="ECO:0000256" key="1">
    <source>
        <dbReference type="SAM" id="MobiDB-lite"/>
    </source>
</evidence>
<dbReference type="KEGG" id="mtm:MYCTH_2124903"/>
<dbReference type="VEuPathDB" id="FungiDB:MYCTH_2124903"/>
<dbReference type="Proteomes" id="UP000007322">
    <property type="component" value="Chromosome 2"/>
</dbReference>
<sequence length="222" mass="24641">MGDDELSRHPRNRRTKTRANDRRTLPGSHSHVSLFSLQPSAKEGEAAQDWLRSLHARDEHVPSNGDSYRTLAVLSAKRTDSPETTVIWGENPPPRLPHPLFIPPQARHGSHTRKVKNEGRREGGTEGRFRLCPVPPVETATARYTHSFKASGPGLNGRTTVPTLPPPPQEGSRQRTPQRPSHHREPRFDMAERSRLNGNGRPIPAGLSIVCPSLEAACLENI</sequence>
<feature type="region of interest" description="Disordered" evidence="1">
    <location>
        <begin position="147"/>
        <end position="189"/>
    </location>
</feature>
<feature type="region of interest" description="Disordered" evidence="1">
    <location>
        <begin position="102"/>
        <end position="132"/>
    </location>
</feature>
<organism evidence="2 3">
    <name type="scientific">Thermothelomyces thermophilus (strain ATCC 42464 / BCRC 31852 / DSM 1799)</name>
    <name type="common">Sporotrichum thermophile</name>
    <dbReference type="NCBI Taxonomy" id="573729"/>
    <lineage>
        <taxon>Eukaryota</taxon>
        <taxon>Fungi</taxon>
        <taxon>Dikarya</taxon>
        <taxon>Ascomycota</taxon>
        <taxon>Pezizomycotina</taxon>
        <taxon>Sordariomycetes</taxon>
        <taxon>Sordariomycetidae</taxon>
        <taxon>Sordariales</taxon>
        <taxon>Chaetomiaceae</taxon>
        <taxon>Thermothelomyces</taxon>
    </lineage>
</organism>
<dbReference type="GeneID" id="11511861"/>
<dbReference type="InParanoid" id="G2QAU5"/>
<gene>
    <name evidence="2" type="ORF">MYCTH_2124903</name>
</gene>
<dbReference type="EMBL" id="CP003003">
    <property type="protein sequence ID" value="AEO55937.1"/>
    <property type="molecule type" value="Genomic_DNA"/>
</dbReference>
<dbReference type="HOGENOM" id="CLU_1246106_0_0_1"/>
<protein>
    <submittedName>
        <fullName evidence="2">Uncharacterized protein</fullName>
    </submittedName>
</protein>
<feature type="compositionally biased region" description="Basic and acidic residues" evidence="1">
    <location>
        <begin position="115"/>
        <end position="129"/>
    </location>
</feature>
<name>G2QAU5_THET4</name>
<reference evidence="2 3" key="1">
    <citation type="journal article" date="2011" name="Nat. Biotechnol.">
        <title>Comparative genomic analysis of the thermophilic biomass-degrading fungi Myceliophthora thermophila and Thielavia terrestris.</title>
        <authorList>
            <person name="Berka R.M."/>
            <person name="Grigoriev I.V."/>
            <person name="Otillar R."/>
            <person name="Salamov A."/>
            <person name="Grimwood J."/>
            <person name="Reid I."/>
            <person name="Ishmael N."/>
            <person name="John T."/>
            <person name="Darmond C."/>
            <person name="Moisan M.-C."/>
            <person name="Henrissat B."/>
            <person name="Coutinho P.M."/>
            <person name="Lombard V."/>
            <person name="Natvig D.O."/>
            <person name="Lindquist E."/>
            <person name="Schmutz J."/>
            <person name="Lucas S."/>
            <person name="Harris P."/>
            <person name="Powlowski J."/>
            <person name="Bellemare A."/>
            <person name="Taylor D."/>
            <person name="Butler G."/>
            <person name="de Vries R.P."/>
            <person name="Allijn I.E."/>
            <person name="van den Brink J."/>
            <person name="Ushinsky S."/>
            <person name="Storms R."/>
            <person name="Powell A.J."/>
            <person name="Paulsen I.T."/>
            <person name="Elbourne L.D.H."/>
            <person name="Baker S.E."/>
            <person name="Magnuson J."/>
            <person name="LaBoissiere S."/>
            <person name="Clutterbuck A.J."/>
            <person name="Martinez D."/>
            <person name="Wogulis M."/>
            <person name="de Leon A.L."/>
            <person name="Rey M.W."/>
            <person name="Tsang A."/>
        </authorList>
    </citation>
    <scope>NUCLEOTIDE SEQUENCE [LARGE SCALE GENOMIC DNA]</scope>
    <source>
        <strain evidence="3">ATCC 42464 / BCRC 31852 / DSM 1799</strain>
    </source>
</reference>
<evidence type="ECO:0000313" key="3">
    <source>
        <dbReference type="Proteomes" id="UP000007322"/>
    </source>
</evidence>
<proteinExistence type="predicted"/>
<feature type="compositionally biased region" description="Polar residues" evidence="1">
    <location>
        <begin position="30"/>
        <end position="39"/>
    </location>
</feature>
<dbReference type="AlphaFoldDB" id="G2QAU5"/>
<dbReference type="RefSeq" id="XP_003661182.1">
    <property type="nucleotide sequence ID" value="XM_003661134.1"/>
</dbReference>
<accession>G2QAU5</accession>
<evidence type="ECO:0000313" key="2">
    <source>
        <dbReference type="EMBL" id="AEO55937.1"/>
    </source>
</evidence>